<gene>
    <name evidence="3" type="ORF">BGZ95_000237</name>
</gene>
<keyword evidence="1" id="KW-0732">Signal</keyword>
<accession>A0AAD4D8U7</accession>
<dbReference type="PANTHER" id="PTHR20910:SF1">
    <property type="entry name" value="SUPEROXIDE DISMUTASE COPPER_ZINC BINDING DOMAIN-CONTAINING PROTEIN"/>
    <property type="match status" value="1"/>
</dbReference>
<sequence length="224" mass="22401">MLFKSAAAILAFAGLVAAQGAAPELKHGSATVVSPNKDIEATFTFDKVEGGMNITVTGVKGLSFASQVNKTAGYEYHVHVNPVGPNQNCTSTGGHLDPANVGPAPCNPANLTSCQTGDLSGKHGNLNGTETGVIPTFFYLDTQLSFTTPANGPMVGRSVVIHNNGARVACGNLVVDGYVAPPAGSATGTGAGATPTGTTGKNSAAKLVGSVALTGVVALFMMAL</sequence>
<protein>
    <recommendedName>
        <fullName evidence="2">Superoxide dismutase copper/zinc binding domain-containing protein</fullName>
    </recommendedName>
</protein>
<dbReference type="GO" id="GO:0006801">
    <property type="term" value="P:superoxide metabolic process"/>
    <property type="evidence" value="ECO:0007669"/>
    <property type="project" value="InterPro"/>
</dbReference>
<dbReference type="InterPro" id="IPR001424">
    <property type="entry name" value="SOD_Cu_Zn_dom"/>
</dbReference>
<evidence type="ECO:0000256" key="1">
    <source>
        <dbReference type="SAM" id="SignalP"/>
    </source>
</evidence>
<dbReference type="PANTHER" id="PTHR20910">
    <property type="entry name" value="AGAP001623-PA"/>
    <property type="match status" value="1"/>
</dbReference>
<feature type="signal peptide" evidence="1">
    <location>
        <begin position="1"/>
        <end position="18"/>
    </location>
</feature>
<evidence type="ECO:0000313" key="3">
    <source>
        <dbReference type="EMBL" id="KAG0271888.1"/>
    </source>
</evidence>
<organism evidence="3 4">
    <name type="scientific">Linnemannia exigua</name>
    <dbReference type="NCBI Taxonomy" id="604196"/>
    <lineage>
        <taxon>Eukaryota</taxon>
        <taxon>Fungi</taxon>
        <taxon>Fungi incertae sedis</taxon>
        <taxon>Mucoromycota</taxon>
        <taxon>Mortierellomycotina</taxon>
        <taxon>Mortierellomycetes</taxon>
        <taxon>Mortierellales</taxon>
        <taxon>Mortierellaceae</taxon>
        <taxon>Linnemannia</taxon>
    </lineage>
</organism>
<comment type="caution">
    <text evidence="3">The sequence shown here is derived from an EMBL/GenBank/DDBJ whole genome shotgun (WGS) entry which is preliminary data.</text>
</comment>
<keyword evidence="4" id="KW-1185">Reference proteome</keyword>
<dbReference type="EMBL" id="JAAAIL010001039">
    <property type="protein sequence ID" value="KAG0271888.1"/>
    <property type="molecule type" value="Genomic_DNA"/>
</dbReference>
<dbReference type="Gene3D" id="2.60.40.200">
    <property type="entry name" value="Superoxide dismutase, copper/zinc binding domain"/>
    <property type="match status" value="1"/>
</dbReference>
<dbReference type="Proteomes" id="UP001194580">
    <property type="component" value="Unassembled WGS sequence"/>
</dbReference>
<dbReference type="InterPro" id="IPR053257">
    <property type="entry name" value="Cu-only_SOD"/>
</dbReference>
<dbReference type="InterPro" id="IPR036423">
    <property type="entry name" value="SOD-like_Cu/Zn_dom_sf"/>
</dbReference>
<evidence type="ECO:0000313" key="4">
    <source>
        <dbReference type="Proteomes" id="UP001194580"/>
    </source>
</evidence>
<dbReference type="Pfam" id="PF00080">
    <property type="entry name" value="Sod_Cu"/>
    <property type="match status" value="1"/>
</dbReference>
<name>A0AAD4D8U7_9FUNG</name>
<dbReference type="GO" id="GO:0046872">
    <property type="term" value="F:metal ion binding"/>
    <property type="evidence" value="ECO:0007669"/>
    <property type="project" value="InterPro"/>
</dbReference>
<evidence type="ECO:0000259" key="2">
    <source>
        <dbReference type="Pfam" id="PF00080"/>
    </source>
</evidence>
<proteinExistence type="predicted"/>
<feature type="domain" description="Superoxide dismutase copper/zinc binding" evidence="2">
    <location>
        <begin position="71"/>
        <end position="165"/>
    </location>
</feature>
<dbReference type="AlphaFoldDB" id="A0AAD4D8U7"/>
<feature type="chain" id="PRO_5041975524" description="Superoxide dismutase copper/zinc binding domain-containing protein" evidence="1">
    <location>
        <begin position="19"/>
        <end position="224"/>
    </location>
</feature>
<reference evidence="3" key="1">
    <citation type="journal article" date="2020" name="Fungal Divers.">
        <title>Resolving the Mortierellaceae phylogeny through synthesis of multi-gene phylogenetics and phylogenomics.</title>
        <authorList>
            <person name="Vandepol N."/>
            <person name="Liber J."/>
            <person name="Desiro A."/>
            <person name="Na H."/>
            <person name="Kennedy M."/>
            <person name="Barry K."/>
            <person name="Grigoriev I.V."/>
            <person name="Miller A.N."/>
            <person name="O'Donnell K."/>
            <person name="Stajich J.E."/>
            <person name="Bonito G."/>
        </authorList>
    </citation>
    <scope>NUCLEOTIDE SEQUENCE</scope>
    <source>
        <strain evidence="3">NRRL 28262</strain>
    </source>
</reference>
<dbReference type="SUPFAM" id="SSF49329">
    <property type="entry name" value="Cu,Zn superoxide dismutase-like"/>
    <property type="match status" value="1"/>
</dbReference>